<reference evidence="3" key="1">
    <citation type="submission" date="2021-02" db="EMBL/GenBank/DDBJ databases">
        <authorList>
            <person name="Nowell W R."/>
        </authorList>
    </citation>
    <scope>NUCLEOTIDE SEQUENCE</scope>
</reference>
<feature type="compositionally biased region" description="Low complexity" evidence="1">
    <location>
        <begin position="203"/>
        <end position="222"/>
    </location>
</feature>
<dbReference type="Gene3D" id="3.10.20.90">
    <property type="entry name" value="Phosphatidylinositol 3-kinase Catalytic Subunit, Chain A, domain 1"/>
    <property type="match status" value="1"/>
</dbReference>
<name>A0A814NHN3_9BILA</name>
<evidence type="ECO:0000256" key="1">
    <source>
        <dbReference type="SAM" id="MobiDB-lite"/>
    </source>
</evidence>
<evidence type="ECO:0000313" key="3">
    <source>
        <dbReference type="EMBL" id="CAF1092380.1"/>
    </source>
</evidence>
<accession>A0A814NHN3</accession>
<dbReference type="EMBL" id="CAJNON010000197">
    <property type="protein sequence ID" value="CAF1092380.1"/>
    <property type="molecule type" value="Genomic_DNA"/>
</dbReference>
<gene>
    <name evidence="3" type="ORF">VCS650_LOCUS19633</name>
</gene>
<dbReference type="PROSITE" id="PS50053">
    <property type="entry name" value="UBIQUITIN_2"/>
    <property type="match status" value="1"/>
</dbReference>
<comment type="caution">
    <text evidence="3">The sequence shown here is derived from an EMBL/GenBank/DDBJ whole genome shotgun (WGS) entry which is preliminary data.</text>
</comment>
<evidence type="ECO:0000313" key="4">
    <source>
        <dbReference type="Proteomes" id="UP000663891"/>
    </source>
</evidence>
<dbReference type="AlphaFoldDB" id="A0A814NHN3"/>
<proteinExistence type="predicted"/>
<sequence length="553" mass="62711">MGTTYKYTYEYEVQDPTKHTRTTGGNNPGNSTQRSVAPTTHLGVGHAHTSRSNPNDPLANLQHDPIWNKLYDPSNMNQAAHNADIQLNIIKMFSDGPARSANDQKMARRQDRKIIKLEAAYGSDRQTFIVKRDYELHVRDVTDEAGKQFKIPSDQVILFWKGRNICERPDELLETLGIENNNTMRICRADDQTQKYIQQHTVYQQGPPSGSYGQQPQQQYGSNGNYAQQGAPSSSGSDFYNQQQSYNPQNQQVYYSNPGGYDQQQYTSGGSSGQPCNCNCHQDQRKCCCQGYGSTNHYQQLTNQTISTPAIATYIISLQIGLGDRIQGLAIGRSHPITLYDLQVELQQHFNVPVLQQNLSFNGMPLMHLPPDTSLQTIGITNNAFISLWYRNNIYIDQQQIADYFTPRQQQNADYITPRQQEMSSYYYDDGSQSLRSSSGDVSSRRMYNSNSGNELVKNGTNQQVIKIEVFHGSDRHVITLRSSSNIRISDLMEELQKITTVPIQNQRLYYRGQELQTMKQSSLQDVGLDNNSQVRLIGEPTKSRYLPLMTSN</sequence>
<feature type="domain" description="Ubiquitin-like" evidence="2">
    <location>
        <begin position="466"/>
        <end position="544"/>
    </location>
</feature>
<dbReference type="Proteomes" id="UP000663891">
    <property type="component" value="Unassembled WGS sequence"/>
</dbReference>
<dbReference type="InterPro" id="IPR029071">
    <property type="entry name" value="Ubiquitin-like_domsf"/>
</dbReference>
<dbReference type="SUPFAM" id="SSF54236">
    <property type="entry name" value="Ubiquitin-like"/>
    <property type="match status" value="2"/>
</dbReference>
<feature type="compositionally biased region" description="Polar residues" evidence="1">
    <location>
        <begin position="223"/>
        <end position="239"/>
    </location>
</feature>
<feature type="compositionally biased region" description="Polar residues" evidence="1">
    <location>
        <begin position="447"/>
        <end position="456"/>
    </location>
</feature>
<dbReference type="InterPro" id="IPR000626">
    <property type="entry name" value="Ubiquitin-like_dom"/>
</dbReference>
<dbReference type="OrthoDB" id="417450at2759"/>
<feature type="region of interest" description="Disordered" evidence="1">
    <location>
        <begin position="203"/>
        <end position="243"/>
    </location>
</feature>
<evidence type="ECO:0000259" key="2">
    <source>
        <dbReference type="PROSITE" id="PS50053"/>
    </source>
</evidence>
<protein>
    <recommendedName>
        <fullName evidence="2">Ubiquitin-like domain-containing protein</fullName>
    </recommendedName>
</protein>
<feature type="region of interest" description="Disordered" evidence="1">
    <location>
        <begin position="12"/>
        <end position="37"/>
    </location>
</feature>
<feature type="compositionally biased region" description="Low complexity" evidence="1">
    <location>
        <begin position="429"/>
        <end position="446"/>
    </location>
</feature>
<organism evidence="3 4">
    <name type="scientific">Adineta steineri</name>
    <dbReference type="NCBI Taxonomy" id="433720"/>
    <lineage>
        <taxon>Eukaryota</taxon>
        <taxon>Metazoa</taxon>
        <taxon>Spiralia</taxon>
        <taxon>Gnathifera</taxon>
        <taxon>Rotifera</taxon>
        <taxon>Eurotatoria</taxon>
        <taxon>Bdelloidea</taxon>
        <taxon>Adinetida</taxon>
        <taxon>Adinetidae</taxon>
        <taxon>Adineta</taxon>
    </lineage>
</organism>
<dbReference type="Pfam" id="PF00240">
    <property type="entry name" value="ubiquitin"/>
    <property type="match status" value="1"/>
</dbReference>
<dbReference type="SMART" id="SM00213">
    <property type="entry name" value="UBQ"/>
    <property type="match status" value="1"/>
</dbReference>
<feature type="region of interest" description="Disordered" evidence="1">
    <location>
        <begin position="429"/>
        <end position="456"/>
    </location>
</feature>
<feature type="compositionally biased region" description="Polar residues" evidence="1">
    <location>
        <begin position="22"/>
        <end position="37"/>
    </location>
</feature>